<evidence type="ECO:0000313" key="1">
    <source>
        <dbReference type="EMBL" id="KAF9439969.1"/>
    </source>
</evidence>
<name>A0A9P5WW58_9AGAR</name>
<feature type="non-terminal residue" evidence="1">
    <location>
        <position position="1"/>
    </location>
</feature>
<gene>
    <name evidence="1" type="ORF">P691DRAFT_689171</name>
</gene>
<dbReference type="Proteomes" id="UP000807342">
    <property type="component" value="Unassembled WGS sequence"/>
</dbReference>
<proteinExistence type="predicted"/>
<evidence type="ECO:0000313" key="2">
    <source>
        <dbReference type="Proteomes" id="UP000807342"/>
    </source>
</evidence>
<accession>A0A9P5WW58</accession>
<sequence length="82" mass="9237">SLKGSFHLVLDGWTVPTAASYLGLVVVWHENGEIFCFGIHSVSIIYLFKKFILIWYLAEVVANCLRCFGISNSVCISYFCII</sequence>
<keyword evidence="2" id="KW-1185">Reference proteome</keyword>
<comment type="caution">
    <text evidence="1">The sequence shown here is derived from an EMBL/GenBank/DDBJ whole genome shotgun (WGS) entry which is preliminary data.</text>
</comment>
<dbReference type="AlphaFoldDB" id="A0A9P5WW58"/>
<dbReference type="OrthoDB" id="2794314at2759"/>
<dbReference type="EMBL" id="MU153078">
    <property type="protein sequence ID" value="KAF9439969.1"/>
    <property type="molecule type" value="Genomic_DNA"/>
</dbReference>
<protein>
    <submittedName>
        <fullName evidence="1">Uncharacterized protein</fullName>
    </submittedName>
</protein>
<reference evidence="1" key="1">
    <citation type="submission" date="2020-11" db="EMBL/GenBank/DDBJ databases">
        <authorList>
            <consortium name="DOE Joint Genome Institute"/>
            <person name="Ahrendt S."/>
            <person name="Riley R."/>
            <person name="Andreopoulos W."/>
            <person name="Labutti K."/>
            <person name="Pangilinan J."/>
            <person name="Ruiz-Duenas F.J."/>
            <person name="Barrasa J.M."/>
            <person name="Sanchez-Garcia M."/>
            <person name="Camarero S."/>
            <person name="Miyauchi S."/>
            <person name="Serrano A."/>
            <person name="Linde D."/>
            <person name="Babiker R."/>
            <person name="Drula E."/>
            <person name="Ayuso-Fernandez I."/>
            <person name="Pacheco R."/>
            <person name="Padilla G."/>
            <person name="Ferreira P."/>
            <person name="Barriuso J."/>
            <person name="Kellner H."/>
            <person name="Castanera R."/>
            <person name="Alfaro M."/>
            <person name="Ramirez L."/>
            <person name="Pisabarro A.G."/>
            <person name="Kuo A."/>
            <person name="Tritt A."/>
            <person name="Lipzen A."/>
            <person name="He G."/>
            <person name="Yan M."/>
            <person name="Ng V."/>
            <person name="Cullen D."/>
            <person name="Martin F."/>
            <person name="Rosso M.-N."/>
            <person name="Henrissat B."/>
            <person name="Hibbett D."/>
            <person name="Martinez A.T."/>
            <person name="Grigoriev I.V."/>
        </authorList>
    </citation>
    <scope>NUCLEOTIDE SEQUENCE</scope>
    <source>
        <strain evidence="1">MF-IS2</strain>
    </source>
</reference>
<organism evidence="1 2">
    <name type="scientific">Macrolepiota fuliginosa MF-IS2</name>
    <dbReference type="NCBI Taxonomy" id="1400762"/>
    <lineage>
        <taxon>Eukaryota</taxon>
        <taxon>Fungi</taxon>
        <taxon>Dikarya</taxon>
        <taxon>Basidiomycota</taxon>
        <taxon>Agaricomycotina</taxon>
        <taxon>Agaricomycetes</taxon>
        <taxon>Agaricomycetidae</taxon>
        <taxon>Agaricales</taxon>
        <taxon>Agaricineae</taxon>
        <taxon>Agaricaceae</taxon>
        <taxon>Macrolepiota</taxon>
    </lineage>
</organism>